<proteinExistence type="predicted"/>
<dbReference type="Pfam" id="PF00356">
    <property type="entry name" value="LacI"/>
    <property type="match status" value="1"/>
</dbReference>
<dbReference type="InterPro" id="IPR010982">
    <property type="entry name" value="Lambda_DNA-bd_dom_sf"/>
</dbReference>
<dbReference type="SUPFAM" id="SSF53822">
    <property type="entry name" value="Periplasmic binding protein-like I"/>
    <property type="match status" value="1"/>
</dbReference>
<evidence type="ECO:0000259" key="4">
    <source>
        <dbReference type="PROSITE" id="PS50932"/>
    </source>
</evidence>
<keyword evidence="2" id="KW-0238">DNA-binding</keyword>
<evidence type="ECO:0000313" key="5">
    <source>
        <dbReference type="EMBL" id="GLX76977.1"/>
    </source>
</evidence>
<name>A0ABQ6GM32_9GAMM</name>
<dbReference type="SUPFAM" id="SSF47413">
    <property type="entry name" value="lambda repressor-like DNA-binding domains"/>
    <property type="match status" value="1"/>
</dbReference>
<sequence>MANDNKLTLAGLAKLAGVSISTVSRALNDNPLIKKETREKLQALAKEHNFSLNRAASRLRTQKTNVVAVILNLTSSTDQSISDPFLLKVVGDLNQALNQRGYELLLSNSLMATEDWSNYFINSSRADGIIVIGQGKSTSKVEQVAQSGAPLVVWGDPKRQANYAVVGSNNELGGYLATQHLVNGSCQRIAFLGDPEHAEMSERYKGYQRALQEAGLPFELELTLSCDITSKAAYDKIAAEILSKGLHFDGIVATSDMVALGAMKALKERYISIPGDVSIVGFDDIAMAELLHPALTTVKQNTKAAAEIMVEQLVRQFNGQQANSEVVDIELMVRKSSKLV</sequence>
<dbReference type="PROSITE" id="PS50932">
    <property type="entry name" value="HTH_LACI_2"/>
    <property type="match status" value="1"/>
</dbReference>
<dbReference type="Proteomes" id="UP001157186">
    <property type="component" value="Unassembled WGS sequence"/>
</dbReference>
<dbReference type="CDD" id="cd06295">
    <property type="entry name" value="PBP1_CelR"/>
    <property type="match status" value="1"/>
</dbReference>
<reference evidence="5 6" key="1">
    <citation type="submission" date="2023-03" db="EMBL/GenBank/DDBJ databases">
        <title>Draft genome sequence of Thalassotalea insulae KCTC 62186T.</title>
        <authorList>
            <person name="Sawabe T."/>
        </authorList>
    </citation>
    <scope>NUCLEOTIDE SEQUENCE [LARGE SCALE GENOMIC DNA]</scope>
    <source>
        <strain evidence="5 6">KCTC 62186</strain>
    </source>
</reference>
<evidence type="ECO:0000256" key="3">
    <source>
        <dbReference type="ARBA" id="ARBA00023163"/>
    </source>
</evidence>
<dbReference type="PANTHER" id="PTHR30146">
    <property type="entry name" value="LACI-RELATED TRANSCRIPTIONAL REPRESSOR"/>
    <property type="match status" value="1"/>
</dbReference>
<dbReference type="CDD" id="cd01392">
    <property type="entry name" value="HTH_LacI"/>
    <property type="match status" value="1"/>
</dbReference>
<gene>
    <name evidence="5" type="primary">malR_1</name>
    <name evidence="5" type="ORF">tinsulaeT_03170</name>
</gene>
<organism evidence="5 6">
    <name type="scientific">Thalassotalea insulae</name>
    <dbReference type="NCBI Taxonomy" id="2056778"/>
    <lineage>
        <taxon>Bacteria</taxon>
        <taxon>Pseudomonadati</taxon>
        <taxon>Pseudomonadota</taxon>
        <taxon>Gammaproteobacteria</taxon>
        <taxon>Alteromonadales</taxon>
        <taxon>Colwelliaceae</taxon>
        <taxon>Thalassotalea</taxon>
    </lineage>
</organism>
<dbReference type="InterPro" id="IPR000843">
    <property type="entry name" value="HTH_LacI"/>
</dbReference>
<dbReference type="EMBL" id="BSST01000001">
    <property type="protein sequence ID" value="GLX76977.1"/>
    <property type="molecule type" value="Genomic_DNA"/>
</dbReference>
<dbReference type="SMART" id="SM00354">
    <property type="entry name" value="HTH_LACI"/>
    <property type="match status" value="1"/>
</dbReference>
<dbReference type="Pfam" id="PF13377">
    <property type="entry name" value="Peripla_BP_3"/>
    <property type="match status" value="1"/>
</dbReference>
<dbReference type="InterPro" id="IPR028082">
    <property type="entry name" value="Peripla_BP_I"/>
</dbReference>
<keyword evidence="6" id="KW-1185">Reference proteome</keyword>
<dbReference type="InterPro" id="IPR046335">
    <property type="entry name" value="LacI/GalR-like_sensor"/>
</dbReference>
<feature type="domain" description="HTH lacI-type" evidence="4">
    <location>
        <begin position="7"/>
        <end position="61"/>
    </location>
</feature>
<dbReference type="PANTHER" id="PTHR30146:SF120">
    <property type="entry name" value="ALANINE RACEMASE"/>
    <property type="match status" value="1"/>
</dbReference>
<dbReference type="Gene3D" id="1.10.260.40">
    <property type="entry name" value="lambda repressor-like DNA-binding domains"/>
    <property type="match status" value="1"/>
</dbReference>
<keyword evidence="1" id="KW-0805">Transcription regulation</keyword>
<protein>
    <submittedName>
        <fullName evidence="5">LacI family transcriptional regulator</fullName>
    </submittedName>
</protein>
<evidence type="ECO:0000313" key="6">
    <source>
        <dbReference type="Proteomes" id="UP001157186"/>
    </source>
</evidence>
<accession>A0ABQ6GM32</accession>
<evidence type="ECO:0000256" key="2">
    <source>
        <dbReference type="ARBA" id="ARBA00023125"/>
    </source>
</evidence>
<comment type="caution">
    <text evidence="5">The sequence shown here is derived from an EMBL/GenBank/DDBJ whole genome shotgun (WGS) entry which is preliminary data.</text>
</comment>
<evidence type="ECO:0000256" key="1">
    <source>
        <dbReference type="ARBA" id="ARBA00023015"/>
    </source>
</evidence>
<dbReference type="Gene3D" id="3.40.50.2300">
    <property type="match status" value="2"/>
</dbReference>
<keyword evidence="3" id="KW-0804">Transcription</keyword>
<dbReference type="RefSeq" id="WP_284242790.1">
    <property type="nucleotide sequence ID" value="NZ_BSST01000001.1"/>
</dbReference>